<name>A0ABX8SEH7_9ACTN</name>
<keyword evidence="1" id="KW-1133">Transmembrane helix</keyword>
<dbReference type="EMBL" id="CP079105">
    <property type="protein sequence ID" value="QXQ15020.1"/>
    <property type="molecule type" value="Genomic_DNA"/>
</dbReference>
<dbReference type="Pfam" id="PF17240">
    <property type="entry name" value="DUF5313"/>
    <property type="match status" value="1"/>
</dbReference>
<keyword evidence="1" id="KW-0472">Membrane</keyword>
<evidence type="ECO:0000313" key="2">
    <source>
        <dbReference type="EMBL" id="QXQ15020.1"/>
    </source>
</evidence>
<accession>A0ABX8SEH7</accession>
<dbReference type="InterPro" id="IPR035197">
    <property type="entry name" value="DUF5313"/>
</dbReference>
<organism evidence="2 3">
    <name type="scientific">Skermania pinensis</name>
    <dbReference type="NCBI Taxonomy" id="39122"/>
    <lineage>
        <taxon>Bacteria</taxon>
        <taxon>Bacillati</taxon>
        <taxon>Actinomycetota</taxon>
        <taxon>Actinomycetes</taxon>
        <taxon>Mycobacteriales</taxon>
        <taxon>Gordoniaceae</taxon>
        <taxon>Skermania</taxon>
    </lineage>
</organism>
<feature type="transmembrane region" description="Helical" evidence="1">
    <location>
        <begin position="44"/>
        <end position="61"/>
    </location>
</feature>
<protein>
    <submittedName>
        <fullName evidence="2">DUF5313 domain-containing protein</fullName>
    </submittedName>
</protein>
<evidence type="ECO:0000313" key="3">
    <source>
        <dbReference type="Proteomes" id="UP000887023"/>
    </source>
</evidence>
<reference evidence="2" key="1">
    <citation type="submission" date="2021-07" db="EMBL/GenBank/DDBJ databases">
        <title>Candidatus Kaistella beijingensis sp. nov. isolated from a municipal wastewater treatment plant is involved in sludge foaming.</title>
        <authorList>
            <person name="Song Y."/>
            <person name="Liu S.-J."/>
        </authorList>
    </citation>
    <scope>NUCLEOTIDE SEQUENCE</scope>
    <source>
        <strain evidence="2">DSM 43998</strain>
    </source>
</reference>
<gene>
    <name evidence="2" type="ORF">KV203_06600</name>
</gene>
<keyword evidence="1" id="KW-0812">Transmembrane</keyword>
<evidence type="ECO:0000256" key="1">
    <source>
        <dbReference type="SAM" id="Phobius"/>
    </source>
</evidence>
<keyword evidence="3" id="KW-1185">Reference proteome</keyword>
<sequence>MNTAPTTPTLWQKVGYWYGRRLPNSMQTWVRDDLIGPGSARRMVLRWTLPCVLVLAPLLLIPTTPLVHMTMTLPILIPFVYFAIALNRVYRRHRLAQHGLDPELLDRSLRERDVAQHESYARRYGPRT</sequence>
<feature type="transmembrane region" description="Helical" evidence="1">
    <location>
        <begin position="67"/>
        <end position="86"/>
    </location>
</feature>
<proteinExistence type="predicted"/>
<dbReference type="Proteomes" id="UP000887023">
    <property type="component" value="Chromosome"/>
</dbReference>